<dbReference type="SUPFAM" id="SSF47473">
    <property type="entry name" value="EF-hand"/>
    <property type="match status" value="1"/>
</dbReference>
<keyword evidence="1" id="KW-0812">Transmembrane</keyword>
<dbReference type="OrthoDB" id="193857at2759"/>
<proteinExistence type="predicted"/>
<evidence type="ECO:0000256" key="1">
    <source>
        <dbReference type="SAM" id="Phobius"/>
    </source>
</evidence>
<evidence type="ECO:0000313" key="3">
    <source>
        <dbReference type="Proteomes" id="UP001165085"/>
    </source>
</evidence>
<reference evidence="3" key="1">
    <citation type="journal article" date="2023" name="Commun. Biol.">
        <title>Genome analysis of Parmales, the sister group of diatoms, reveals the evolutionary specialization of diatoms from phago-mixotrophs to photoautotrophs.</title>
        <authorList>
            <person name="Ban H."/>
            <person name="Sato S."/>
            <person name="Yoshikawa S."/>
            <person name="Yamada K."/>
            <person name="Nakamura Y."/>
            <person name="Ichinomiya M."/>
            <person name="Sato N."/>
            <person name="Blanc-Mathieu R."/>
            <person name="Endo H."/>
            <person name="Kuwata A."/>
            <person name="Ogata H."/>
        </authorList>
    </citation>
    <scope>NUCLEOTIDE SEQUENCE [LARGE SCALE GENOMIC DNA]</scope>
    <source>
        <strain evidence="3">NIES 3701</strain>
    </source>
</reference>
<evidence type="ECO:0000313" key="2">
    <source>
        <dbReference type="EMBL" id="GMH83423.1"/>
    </source>
</evidence>
<dbReference type="Proteomes" id="UP001165085">
    <property type="component" value="Unassembled WGS sequence"/>
</dbReference>
<feature type="transmembrane region" description="Helical" evidence="1">
    <location>
        <begin position="140"/>
        <end position="166"/>
    </location>
</feature>
<keyword evidence="3" id="KW-1185">Reference proteome</keyword>
<dbReference type="AlphaFoldDB" id="A0A9W7BAU7"/>
<dbReference type="InterPro" id="IPR011992">
    <property type="entry name" value="EF-hand-dom_pair"/>
</dbReference>
<sequence length="291" mass="32082">MSAPVHPTGTEDGGSSTSPWTSSILLGPAIPSVLSLVTVVFGQFTLLADEVCSDPMKATENAGCAFMRGSIVVAFLELIIFCWVFMGTTVSIKLGTKSFRILRPFSKLRTIAICYFLLYLVSLGVFAGGLMWLVDFPESGAVFLGFVMFLQVSYWLMFVFIIIALVKIKLKQRTLSKSGAKYSGGGGGQRATIRQTQKVGTEDWFREIFEEESDGMDTLEVEKLAKLFEKLGLDVPEEEITAVTDVLDLEGTGEVGFTATWSWYTKTGKSFRKEADMKVEDIEDGDKDKDE</sequence>
<gene>
    <name evidence="2" type="ORF">TrST_g432</name>
</gene>
<evidence type="ECO:0008006" key="4">
    <source>
        <dbReference type="Google" id="ProtNLM"/>
    </source>
</evidence>
<name>A0A9W7BAU7_9STRA</name>
<keyword evidence="1" id="KW-0472">Membrane</keyword>
<feature type="transmembrane region" description="Helical" evidence="1">
    <location>
        <begin position="66"/>
        <end position="92"/>
    </location>
</feature>
<keyword evidence="1" id="KW-1133">Transmembrane helix</keyword>
<comment type="caution">
    <text evidence="2">The sequence shown here is derived from an EMBL/GenBank/DDBJ whole genome shotgun (WGS) entry which is preliminary data.</text>
</comment>
<feature type="transmembrane region" description="Helical" evidence="1">
    <location>
        <begin position="113"/>
        <end position="134"/>
    </location>
</feature>
<organism evidence="2 3">
    <name type="scientific">Triparma strigata</name>
    <dbReference type="NCBI Taxonomy" id="1606541"/>
    <lineage>
        <taxon>Eukaryota</taxon>
        <taxon>Sar</taxon>
        <taxon>Stramenopiles</taxon>
        <taxon>Ochrophyta</taxon>
        <taxon>Bolidophyceae</taxon>
        <taxon>Parmales</taxon>
        <taxon>Triparmaceae</taxon>
        <taxon>Triparma</taxon>
    </lineage>
</organism>
<accession>A0A9W7BAU7</accession>
<feature type="transmembrane region" description="Helical" evidence="1">
    <location>
        <begin position="24"/>
        <end position="46"/>
    </location>
</feature>
<protein>
    <recommendedName>
        <fullName evidence="4">Calmodulin</fullName>
    </recommendedName>
</protein>
<dbReference type="EMBL" id="BRXY01000281">
    <property type="protein sequence ID" value="GMH83423.1"/>
    <property type="molecule type" value="Genomic_DNA"/>
</dbReference>